<evidence type="ECO:0000259" key="5">
    <source>
        <dbReference type="PROSITE" id="PS50932"/>
    </source>
</evidence>
<dbReference type="AlphaFoldDB" id="A0A5R8QEN2"/>
<keyword evidence="7" id="KW-1185">Reference proteome</keyword>
<gene>
    <name evidence="6" type="ORF">FEZ08_04960</name>
</gene>
<dbReference type="InterPro" id="IPR028082">
    <property type="entry name" value="Peripla_BP_I"/>
</dbReference>
<dbReference type="Pfam" id="PF00356">
    <property type="entry name" value="LacI"/>
    <property type="match status" value="1"/>
</dbReference>
<evidence type="ECO:0000313" key="7">
    <source>
        <dbReference type="Proteomes" id="UP000306912"/>
    </source>
</evidence>
<proteinExistence type="predicted"/>
<evidence type="ECO:0000256" key="3">
    <source>
        <dbReference type="ARBA" id="ARBA00023125"/>
    </source>
</evidence>
<keyword evidence="4" id="KW-0804">Transcription</keyword>
<name>A0A5R8QEN2_9FIRM</name>
<dbReference type="Pfam" id="PF13377">
    <property type="entry name" value="Peripla_BP_3"/>
    <property type="match status" value="1"/>
</dbReference>
<dbReference type="PANTHER" id="PTHR30146:SF148">
    <property type="entry name" value="HTH-TYPE TRANSCRIPTIONAL REPRESSOR PURR-RELATED"/>
    <property type="match status" value="1"/>
</dbReference>
<sequence length="323" mass="35274">MASIKDIAKKAGVSVTAVSYALNGSKKVSEATRARIMAIAEELEYTPNLVGRSLQKQQTNIVAVFLTDYVGSFYGRLLAGIKEKLEVEGYELIVCSGSKAHAFLPQKLVDGAIILDSTFSGKELLKYADAGHKLVVLDRELEHENISNILVDNEFGATAAIEELIENNVDKIIVIEGPKSSFSSKIRRDVAANTAAAHQIEFEVLPGDYTLNAGIEHSEYIYQQTKNKKVGVFCLNDNMALGLYLGFKDYKDFVIGEDIQIIGFDATLEGQLAYPPLSTIYFSQSEWGAMAAEALLSMFDGQACEHRTLATRLLLGGSTQNSI</sequence>
<dbReference type="GO" id="GO:0000976">
    <property type="term" value="F:transcription cis-regulatory region binding"/>
    <property type="evidence" value="ECO:0007669"/>
    <property type="project" value="TreeGrafter"/>
</dbReference>
<dbReference type="RefSeq" id="WP_138190609.1">
    <property type="nucleotide sequence ID" value="NZ_VBWP01000003.1"/>
</dbReference>
<accession>A0A5R8QEN2</accession>
<dbReference type="CDD" id="cd01392">
    <property type="entry name" value="HTH_LacI"/>
    <property type="match status" value="1"/>
</dbReference>
<dbReference type="SUPFAM" id="SSF53822">
    <property type="entry name" value="Periplasmic binding protein-like I"/>
    <property type="match status" value="1"/>
</dbReference>
<evidence type="ECO:0000256" key="1">
    <source>
        <dbReference type="ARBA" id="ARBA00022491"/>
    </source>
</evidence>
<dbReference type="Proteomes" id="UP000306912">
    <property type="component" value="Unassembled WGS sequence"/>
</dbReference>
<dbReference type="EMBL" id="VBWP01000003">
    <property type="protein sequence ID" value="TLG75402.1"/>
    <property type="molecule type" value="Genomic_DNA"/>
</dbReference>
<dbReference type="CDD" id="cd06267">
    <property type="entry name" value="PBP1_LacI_sugar_binding-like"/>
    <property type="match status" value="1"/>
</dbReference>
<organism evidence="6 7">
    <name type="scientific">Culicoidibacter larvae</name>
    <dbReference type="NCBI Taxonomy" id="2579976"/>
    <lineage>
        <taxon>Bacteria</taxon>
        <taxon>Bacillati</taxon>
        <taxon>Bacillota</taxon>
        <taxon>Culicoidibacteria</taxon>
        <taxon>Culicoidibacterales</taxon>
        <taxon>Culicoidibacteraceae</taxon>
        <taxon>Culicoidibacter</taxon>
    </lineage>
</organism>
<keyword evidence="1" id="KW-0678">Repressor</keyword>
<evidence type="ECO:0000256" key="4">
    <source>
        <dbReference type="ARBA" id="ARBA00023163"/>
    </source>
</evidence>
<dbReference type="InterPro" id="IPR000843">
    <property type="entry name" value="HTH_LacI"/>
</dbReference>
<protein>
    <submittedName>
        <fullName evidence="6">LacI family transcriptional regulator</fullName>
    </submittedName>
</protein>
<evidence type="ECO:0000256" key="2">
    <source>
        <dbReference type="ARBA" id="ARBA00023015"/>
    </source>
</evidence>
<dbReference type="PROSITE" id="PS00356">
    <property type="entry name" value="HTH_LACI_1"/>
    <property type="match status" value="1"/>
</dbReference>
<dbReference type="GO" id="GO:0003700">
    <property type="term" value="F:DNA-binding transcription factor activity"/>
    <property type="evidence" value="ECO:0007669"/>
    <property type="project" value="TreeGrafter"/>
</dbReference>
<evidence type="ECO:0000313" key="6">
    <source>
        <dbReference type="EMBL" id="TLG75402.1"/>
    </source>
</evidence>
<dbReference type="OrthoDB" id="9775106at2"/>
<dbReference type="Gene3D" id="3.40.50.2300">
    <property type="match status" value="2"/>
</dbReference>
<dbReference type="SMART" id="SM00354">
    <property type="entry name" value="HTH_LACI"/>
    <property type="match status" value="1"/>
</dbReference>
<dbReference type="PROSITE" id="PS50932">
    <property type="entry name" value="HTH_LACI_2"/>
    <property type="match status" value="1"/>
</dbReference>
<dbReference type="InterPro" id="IPR010982">
    <property type="entry name" value="Lambda_DNA-bd_dom_sf"/>
</dbReference>
<keyword evidence="2" id="KW-0805">Transcription regulation</keyword>
<dbReference type="PANTHER" id="PTHR30146">
    <property type="entry name" value="LACI-RELATED TRANSCRIPTIONAL REPRESSOR"/>
    <property type="match status" value="1"/>
</dbReference>
<dbReference type="InterPro" id="IPR046335">
    <property type="entry name" value="LacI/GalR-like_sensor"/>
</dbReference>
<keyword evidence="3" id="KW-0238">DNA-binding</keyword>
<dbReference type="InParanoid" id="A0A5R8QEN2"/>
<dbReference type="SUPFAM" id="SSF47413">
    <property type="entry name" value="lambda repressor-like DNA-binding domains"/>
    <property type="match status" value="1"/>
</dbReference>
<feature type="domain" description="HTH lacI-type" evidence="5">
    <location>
        <begin position="2"/>
        <end position="56"/>
    </location>
</feature>
<dbReference type="Gene3D" id="1.10.260.40">
    <property type="entry name" value="lambda repressor-like DNA-binding domains"/>
    <property type="match status" value="1"/>
</dbReference>
<reference evidence="6 7" key="1">
    <citation type="submission" date="2019-05" db="EMBL/GenBank/DDBJ databases">
        <title>Culicoidintestinum kansasii gen. nov., sp. nov. from the gastrointestinal tract of the biting midge, Culicoides sonorensis.</title>
        <authorList>
            <person name="Neupane S."/>
            <person name="Ghosh A."/>
            <person name="Gunther S."/>
            <person name="Martin K."/>
            <person name="Zurek L."/>
        </authorList>
    </citation>
    <scope>NUCLEOTIDE SEQUENCE [LARGE SCALE GENOMIC DNA]</scope>
    <source>
        <strain evidence="6 7">CS-1</strain>
    </source>
</reference>
<comment type="caution">
    <text evidence="6">The sequence shown here is derived from an EMBL/GenBank/DDBJ whole genome shotgun (WGS) entry which is preliminary data.</text>
</comment>